<dbReference type="Proteomes" id="UP000591131">
    <property type="component" value="Unassembled WGS sequence"/>
</dbReference>
<organism evidence="2 3">
    <name type="scientific">Perkinsus chesapeaki</name>
    <name type="common">Clam parasite</name>
    <name type="synonym">Perkinsus andrewsi</name>
    <dbReference type="NCBI Taxonomy" id="330153"/>
    <lineage>
        <taxon>Eukaryota</taxon>
        <taxon>Sar</taxon>
        <taxon>Alveolata</taxon>
        <taxon>Perkinsozoa</taxon>
        <taxon>Perkinsea</taxon>
        <taxon>Perkinsida</taxon>
        <taxon>Perkinsidae</taxon>
        <taxon>Perkinsus</taxon>
    </lineage>
</organism>
<feature type="compositionally biased region" description="Low complexity" evidence="1">
    <location>
        <begin position="216"/>
        <end position="225"/>
    </location>
</feature>
<proteinExistence type="predicted"/>
<evidence type="ECO:0000256" key="1">
    <source>
        <dbReference type="SAM" id="MobiDB-lite"/>
    </source>
</evidence>
<dbReference type="OrthoDB" id="10510843at2759"/>
<dbReference type="EMBL" id="JAAPAO010001062">
    <property type="protein sequence ID" value="KAF4651443.1"/>
    <property type="molecule type" value="Genomic_DNA"/>
</dbReference>
<feature type="non-terminal residue" evidence="2">
    <location>
        <position position="417"/>
    </location>
</feature>
<evidence type="ECO:0000313" key="2">
    <source>
        <dbReference type="EMBL" id="KAF4651443.1"/>
    </source>
</evidence>
<dbReference type="AlphaFoldDB" id="A0A7J6KVT8"/>
<name>A0A7J6KVT8_PERCH</name>
<feature type="region of interest" description="Disordered" evidence="1">
    <location>
        <begin position="210"/>
        <end position="237"/>
    </location>
</feature>
<protein>
    <submittedName>
        <fullName evidence="2">Uncharacterized protein</fullName>
    </submittedName>
</protein>
<comment type="caution">
    <text evidence="2">The sequence shown here is derived from an EMBL/GenBank/DDBJ whole genome shotgun (WGS) entry which is preliminary data.</text>
</comment>
<evidence type="ECO:0000313" key="3">
    <source>
        <dbReference type="Proteomes" id="UP000591131"/>
    </source>
</evidence>
<gene>
    <name evidence="2" type="ORF">FOL47_000405</name>
</gene>
<keyword evidence="3" id="KW-1185">Reference proteome</keyword>
<reference evidence="2 3" key="1">
    <citation type="submission" date="2020-04" db="EMBL/GenBank/DDBJ databases">
        <title>Perkinsus chesapeaki whole genome sequence.</title>
        <authorList>
            <person name="Bogema D.R."/>
        </authorList>
    </citation>
    <scope>NUCLEOTIDE SEQUENCE [LARGE SCALE GENOMIC DNA]</scope>
    <source>
        <strain evidence="2">ATCC PRA-425</strain>
    </source>
</reference>
<accession>A0A7J6KVT8</accession>
<sequence length="417" mass="46096">ISKRLPHPYDGSTDFRAWLRRYETAADAAQWSDVAPASRLGMYLEDDYFDSWEQLADKKDWSVDKALMLSLFAKRSPDEALRAFSPLQWDGQQKFVVFAARLIRYLKEYNRALPEGQRMSAEAMTRQVFDRCVDVAPEGAQQELRKQTDHSIQAVSIVDDYNPGTVPTRSTRPSTKAPLVAEAQPALPTIIEAVQTAMAPLVEGLATSIRTQTPHQGQNRYNGNRRGSRGGRSGGRNGGCGLQLWLFQVRSTRSSGSELSDPLFFSPEFGKLMLRSPPREPPAGSVVAERPEAAPRCGLRCRPRALICSLGSCGVIDTGRLPVVVTIHRQIGGTGKNGPMVVLGRRPAIPPNPTAEEVVPGLNFPAGFTVIEFFERRYVTWSVRLSVPRDARGRMPAPNILDWMVNSLDPVVIAASR</sequence>